<evidence type="ECO:0000313" key="7">
    <source>
        <dbReference type="EMBL" id="OGY93237.1"/>
    </source>
</evidence>
<dbReference type="Proteomes" id="UP000177626">
    <property type="component" value="Unassembled WGS sequence"/>
</dbReference>
<keyword evidence="4 5" id="KW-0472">Membrane</keyword>
<dbReference type="InterPro" id="IPR051533">
    <property type="entry name" value="WaaL-like"/>
</dbReference>
<dbReference type="EMBL" id="MHKQ01000026">
    <property type="protein sequence ID" value="OGY93237.1"/>
    <property type="molecule type" value="Genomic_DNA"/>
</dbReference>
<dbReference type="PANTHER" id="PTHR37422">
    <property type="entry name" value="TEICHURONIC ACID BIOSYNTHESIS PROTEIN TUAE"/>
    <property type="match status" value="1"/>
</dbReference>
<protein>
    <recommendedName>
        <fullName evidence="6">O-antigen ligase-related domain-containing protein</fullName>
    </recommendedName>
</protein>
<dbReference type="GO" id="GO:0016020">
    <property type="term" value="C:membrane"/>
    <property type="evidence" value="ECO:0007669"/>
    <property type="project" value="UniProtKB-SubCell"/>
</dbReference>
<keyword evidence="3 5" id="KW-1133">Transmembrane helix</keyword>
<proteinExistence type="predicted"/>
<organism evidence="7 8">
    <name type="scientific">Candidatus Komeilibacteria bacterium RIFOXYC1_FULL_37_11</name>
    <dbReference type="NCBI Taxonomy" id="1798555"/>
    <lineage>
        <taxon>Bacteria</taxon>
        <taxon>Candidatus Komeiliibacteriota</taxon>
    </lineage>
</organism>
<keyword evidence="2 5" id="KW-0812">Transmembrane</keyword>
<dbReference type="InterPro" id="IPR007016">
    <property type="entry name" value="O-antigen_ligase-rel_domated"/>
</dbReference>
<feature type="transmembrane region" description="Helical" evidence="5">
    <location>
        <begin position="369"/>
        <end position="389"/>
    </location>
</feature>
<sequence length="443" mass="51550">MFKQLTKEERYNKIFQFFLCLFVLLIPWQTRWLFYDWPLGIDLWEYGRLSLYASAIVLFLAGIFFALSHKKELYFSRSQFFYILFIYSLLVSFRSPAPSVSFYYLFLIYSAALFAYLVRFIPKTNIFRFFLFSGLVQGILAIHQLINQKVIGNKWLGMAEHLPSTLGTSVVEFADERMLRAYGSLPHPNVLGGFLFVAIFFGLYLWIDAYKKTELSLWQRLFRRNLKRSDFWNLIFIVSAMVISTYGILASFSRGAILALLLSLFSLILINSFNRDWLAVTVVSKYLLIFFMVLLAFNTWFPGAWSTRVNMGGRLEQKSVTERVDTFDQLGWNNYKNVFFGQGLGMNTLATFQRNSNQPVYNVQPIHDIFILMFAELGLIGAFFIISVVRKIIKSADKIDIMSTSLIMGLIIIGFFDHYLWTSWTGWVLMALGLVNMYTHEKD</sequence>
<evidence type="ECO:0000256" key="4">
    <source>
        <dbReference type="ARBA" id="ARBA00023136"/>
    </source>
</evidence>
<evidence type="ECO:0000259" key="6">
    <source>
        <dbReference type="Pfam" id="PF04932"/>
    </source>
</evidence>
<evidence type="ECO:0000256" key="5">
    <source>
        <dbReference type="SAM" id="Phobius"/>
    </source>
</evidence>
<feature type="transmembrane region" description="Helical" evidence="5">
    <location>
        <begin position="231"/>
        <end position="249"/>
    </location>
</feature>
<comment type="subcellular location">
    <subcellularLocation>
        <location evidence="1">Membrane</location>
        <topology evidence="1">Multi-pass membrane protein</topology>
    </subcellularLocation>
</comment>
<feature type="domain" description="O-antigen ligase-related" evidence="6">
    <location>
        <begin position="240"/>
        <end position="385"/>
    </location>
</feature>
<feature type="transmembrane region" description="Helical" evidence="5">
    <location>
        <begin position="80"/>
        <end position="97"/>
    </location>
</feature>
<feature type="transmembrane region" description="Helical" evidence="5">
    <location>
        <begin position="255"/>
        <end position="274"/>
    </location>
</feature>
<dbReference type="PANTHER" id="PTHR37422:SF13">
    <property type="entry name" value="LIPOPOLYSACCHARIDE BIOSYNTHESIS PROTEIN PA4999-RELATED"/>
    <property type="match status" value="1"/>
</dbReference>
<accession>A0A1G2BYE4</accession>
<evidence type="ECO:0000256" key="3">
    <source>
        <dbReference type="ARBA" id="ARBA00022989"/>
    </source>
</evidence>
<feature type="transmembrane region" description="Helical" evidence="5">
    <location>
        <begin position="190"/>
        <end position="210"/>
    </location>
</feature>
<evidence type="ECO:0000256" key="1">
    <source>
        <dbReference type="ARBA" id="ARBA00004141"/>
    </source>
</evidence>
<dbReference type="Pfam" id="PF04932">
    <property type="entry name" value="Wzy_C"/>
    <property type="match status" value="1"/>
</dbReference>
<reference evidence="7 8" key="1">
    <citation type="journal article" date="2016" name="Nat. Commun.">
        <title>Thousands of microbial genomes shed light on interconnected biogeochemical processes in an aquifer system.</title>
        <authorList>
            <person name="Anantharaman K."/>
            <person name="Brown C.T."/>
            <person name="Hug L.A."/>
            <person name="Sharon I."/>
            <person name="Castelle C.J."/>
            <person name="Probst A.J."/>
            <person name="Thomas B.C."/>
            <person name="Singh A."/>
            <person name="Wilkins M.J."/>
            <person name="Karaoz U."/>
            <person name="Brodie E.L."/>
            <person name="Williams K.H."/>
            <person name="Hubbard S.S."/>
            <person name="Banfield J.F."/>
        </authorList>
    </citation>
    <scope>NUCLEOTIDE SEQUENCE [LARGE SCALE GENOMIC DNA]</scope>
</reference>
<comment type="caution">
    <text evidence="7">The sequence shown here is derived from an EMBL/GenBank/DDBJ whole genome shotgun (WGS) entry which is preliminary data.</text>
</comment>
<feature type="transmembrane region" description="Helical" evidence="5">
    <location>
        <begin position="49"/>
        <end position="68"/>
    </location>
</feature>
<feature type="transmembrane region" description="Helical" evidence="5">
    <location>
        <begin position="12"/>
        <end position="29"/>
    </location>
</feature>
<feature type="transmembrane region" description="Helical" evidence="5">
    <location>
        <begin position="103"/>
        <end position="122"/>
    </location>
</feature>
<feature type="transmembrane region" description="Helical" evidence="5">
    <location>
        <begin position="129"/>
        <end position="146"/>
    </location>
</feature>
<feature type="transmembrane region" description="Helical" evidence="5">
    <location>
        <begin position="286"/>
        <end position="305"/>
    </location>
</feature>
<name>A0A1G2BYE4_9BACT</name>
<dbReference type="AlphaFoldDB" id="A0A1G2BYE4"/>
<evidence type="ECO:0000256" key="2">
    <source>
        <dbReference type="ARBA" id="ARBA00022692"/>
    </source>
</evidence>
<feature type="transmembrane region" description="Helical" evidence="5">
    <location>
        <begin position="401"/>
        <end position="421"/>
    </location>
</feature>
<evidence type="ECO:0000313" key="8">
    <source>
        <dbReference type="Proteomes" id="UP000177626"/>
    </source>
</evidence>
<gene>
    <name evidence="7" type="ORF">A2406_03435</name>
</gene>